<feature type="domain" description="Asparagine synthetase" evidence="1">
    <location>
        <begin position="171"/>
        <end position="407"/>
    </location>
</feature>
<dbReference type="SUPFAM" id="SSF56235">
    <property type="entry name" value="N-terminal nucleophile aminohydrolases (Ntn hydrolases)"/>
    <property type="match status" value="1"/>
</dbReference>
<reference evidence="2 3" key="1">
    <citation type="journal article" date="2019" name="Int. J. Syst. Evol. Microbiol.">
        <title>The Global Catalogue of Microorganisms (GCM) 10K type strain sequencing project: providing services to taxonomists for standard genome sequencing and annotation.</title>
        <authorList>
            <consortium name="The Broad Institute Genomics Platform"/>
            <consortium name="The Broad Institute Genome Sequencing Center for Infectious Disease"/>
            <person name="Wu L."/>
            <person name="Ma J."/>
        </authorList>
    </citation>
    <scope>NUCLEOTIDE SEQUENCE [LARGE SCALE GENOMIC DNA]</scope>
    <source>
        <strain evidence="2 3">CGMCC 1.12121</strain>
    </source>
</reference>
<dbReference type="Pfam" id="PF00733">
    <property type="entry name" value="Asn_synthase"/>
    <property type="match status" value="1"/>
</dbReference>
<name>A0ABD6CHF6_9EURY</name>
<organism evidence="2 3">
    <name type="scientific">Halobellus rarus</name>
    <dbReference type="NCBI Taxonomy" id="1126237"/>
    <lineage>
        <taxon>Archaea</taxon>
        <taxon>Methanobacteriati</taxon>
        <taxon>Methanobacteriota</taxon>
        <taxon>Stenosarchaea group</taxon>
        <taxon>Halobacteria</taxon>
        <taxon>Halobacteriales</taxon>
        <taxon>Haloferacaceae</taxon>
        <taxon>Halobellus</taxon>
    </lineage>
</organism>
<dbReference type="AlphaFoldDB" id="A0ABD6CHF6"/>
<dbReference type="SUPFAM" id="SSF52402">
    <property type="entry name" value="Adenine nucleotide alpha hydrolases-like"/>
    <property type="match status" value="1"/>
</dbReference>
<dbReference type="PANTHER" id="PTHR43284:SF1">
    <property type="entry name" value="ASPARAGINE SYNTHETASE"/>
    <property type="match status" value="1"/>
</dbReference>
<comment type="caution">
    <text evidence="2">The sequence shown here is derived from an EMBL/GenBank/DDBJ whole genome shotgun (WGS) entry which is preliminary data.</text>
</comment>
<dbReference type="InterPro" id="IPR029055">
    <property type="entry name" value="Ntn_hydrolases_N"/>
</dbReference>
<protein>
    <submittedName>
        <fullName evidence="2">Asparagine synthase-related protein</fullName>
    </submittedName>
</protein>
<keyword evidence="3" id="KW-1185">Reference proteome</keyword>
<dbReference type="Proteomes" id="UP001597085">
    <property type="component" value="Unassembled WGS sequence"/>
</dbReference>
<dbReference type="Gene3D" id="3.60.20.10">
    <property type="entry name" value="Glutamine Phosphoribosylpyrophosphate, subunit 1, domain 1"/>
    <property type="match status" value="1"/>
</dbReference>
<proteinExistence type="predicted"/>
<sequence>MAEVEYALNSDWHTEKGWHVRSDQAADPTLNTNANKLSQNNGFYALARVTDDEVILIVDHVRSIPIFYSKIGDDFIFSDSIKWIENKVGTFRDQIYNIEFRTTGYVVDNDTRNPKIKQLLPGSICRYDRKNKKLSTNSHFDFKYINESGNNNLRQVTQTAIQRLTDYADGRQIVLPLSAGIDSRLIATELKDSAYKNVLCFTYGRRNSKEVQLAKKTANSLDLEWIHIPYTEELWRRWYNSDRREQLYEHSDTLVSIPHIEAGPALWYLEEKNQITSDSVFTPGYGGDTISGASLPKTIHQKKQVCLEDVINLVMDEHYTLSSMSDDVKERVRSRIRRTIDSPDIETRNSALEAYERWGFNNRQSKFIINSVRLWDTFNYDWYLPLWDRELVQFWLSVPVRERINRKLYNDYVSRRCSEVGTFKPGTEVRTERSTISEKIKTNLRGTSVGNAMKPFYYRYKREKMYKNHPLAWYGLVDKTEYNQHSTGIGNINTFIAKDILGEIDLNP</sequence>
<gene>
    <name evidence="2" type="ORF">ACFSBX_00895</name>
</gene>
<dbReference type="InterPro" id="IPR001962">
    <property type="entry name" value="Asn_synthase"/>
</dbReference>
<dbReference type="PANTHER" id="PTHR43284">
    <property type="entry name" value="ASPARAGINE SYNTHETASE (GLUTAMINE-HYDROLYZING)"/>
    <property type="match status" value="1"/>
</dbReference>
<evidence type="ECO:0000313" key="2">
    <source>
        <dbReference type="EMBL" id="MFD1597526.1"/>
    </source>
</evidence>
<dbReference type="EMBL" id="JBHUDK010000002">
    <property type="protein sequence ID" value="MFD1597526.1"/>
    <property type="molecule type" value="Genomic_DNA"/>
</dbReference>
<dbReference type="InterPro" id="IPR014729">
    <property type="entry name" value="Rossmann-like_a/b/a_fold"/>
</dbReference>
<dbReference type="InterPro" id="IPR051786">
    <property type="entry name" value="ASN_synthetase/amidase"/>
</dbReference>
<accession>A0ABD6CHF6</accession>
<dbReference type="Gene3D" id="3.40.50.620">
    <property type="entry name" value="HUPs"/>
    <property type="match status" value="1"/>
</dbReference>
<dbReference type="RefSeq" id="WP_256421596.1">
    <property type="nucleotide sequence ID" value="NZ_JANHDI010000008.1"/>
</dbReference>
<evidence type="ECO:0000259" key="1">
    <source>
        <dbReference type="Pfam" id="PF00733"/>
    </source>
</evidence>
<evidence type="ECO:0000313" key="3">
    <source>
        <dbReference type="Proteomes" id="UP001597085"/>
    </source>
</evidence>